<dbReference type="RefSeq" id="WP_377927493.1">
    <property type="nucleotide sequence ID" value="NZ_JBHUEM010000007.1"/>
</dbReference>
<dbReference type="PANTHER" id="PTHR32060">
    <property type="entry name" value="TAIL-SPECIFIC PROTEASE"/>
    <property type="match status" value="1"/>
</dbReference>
<name>A0ABW4LNR0_9BACI</name>
<feature type="chain" id="PRO_5045851323" evidence="1">
    <location>
        <begin position="21"/>
        <end position="580"/>
    </location>
</feature>
<protein>
    <submittedName>
        <fullName evidence="3">S41 family peptidase</fullName>
    </submittedName>
</protein>
<feature type="domain" description="Tail specific protease" evidence="2">
    <location>
        <begin position="343"/>
        <end position="555"/>
    </location>
</feature>
<feature type="signal peptide" evidence="1">
    <location>
        <begin position="1"/>
        <end position="20"/>
    </location>
</feature>
<dbReference type="Gene3D" id="3.30.750.44">
    <property type="match status" value="1"/>
</dbReference>
<evidence type="ECO:0000259" key="2">
    <source>
        <dbReference type="SMART" id="SM00245"/>
    </source>
</evidence>
<evidence type="ECO:0000313" key="4">
    <source>
        <dbReference type="Proteomes" id="UP001597214"/>
    </source>
</evidence>
<organism evidence="3 4">
    <name type="scientific">Bacillus salitolerans</name>
    <dbReference type="NCBI Taxonomy" id="1437434"/>
    <lineage>
        <taxon>Bacteria</taxon>
        <taxon>Bacillati</taxon>
        <taxon>Bacillota</taxon>
        <taxon>Bacilli</taxon>
        <taxon>Bacillales</taxon>
        <taxon>Bacillaceae</taxon>
        <taxon>Bacillus</taxon>
    </lineage>
</organism>
<dbReference type="SMART" id="SM00245">
    <property type="entry name" value="TSPc"/>
    <property type="match status" value="1"/>
</dbReference>
<dbReference type="Gene3D" id="2.30.42.10">
    <property type="match status" value="1"/>
</dbReference>
<sequence>MRKSFLLFLLLCLFISGCYSNDITNYKKEVSNEDFNNITAELTVDHLHNEDIDNLFVLGKIWGFLKYYHPNIAAGQYNFDKELMKILPEILQAKNSHERDKSLEEWIIELGEFQLLDNENNILINSKVVPDLGWIDNLNLDNHLIAKLKGVKNGRRTSTHRYVSLHRTIGNPIFNNEDSYSTMDYPSAEYRLLSLYRYWNIIEYYFPYKYLIGEDWDHVLKEFIPKFIEASDEKEYKVAVLELIARINDTHAQIASNEPALYEFMGINFAPVIVEFIENNLVITDYYDEKLGAGSGLQIGDVITKVDHKSLEELIKEKLKYISASNYPTKLRELAKNLLRTNGSTLEIEIIRDGEAKSITAKAYDPINLHLNNYNPFQKDKNYFELLSDDIGYIYTGSLKSEYLPEIKSKLEHTKGVIIDLRSYPAEFILYKLGEYFMPEPTKFSKITNGSIQTPGLFKESVELSVGNYTESYYKGKVVILVNEYTQSQAEFTAMAFQKAPRATVIGSTTAAADGNISTITLPGGIETTISGTGIYYPDGTETQRVGIVPNMTVRPTIEGVKEKRDEVLEKAIELINEER</sequence>
<evidence type="ECO:0000313" key="3">
    <source>
        <dbReference type="EMBL" id="MFD1736343.1"/>
    </source>
</evidence>
<dbReference type="PROSITE" id="PS51257">
    <property type="entry name" value="PROKAR_LIPOPROTEIN"/>
    <property type="match status" value="1"/>
</dbReference>
<proteinExistence type="predicted"/>
<dbReference type="InterPro" id="IPR005151">
    <property type="entry name" value="Tail-specific_protease"/>
</dbReference>
<accession>A0ABW4LNR0</accession>
<evidence type="ECO:0000256" key="1">
    <source>
        <dbReference type="SAM" id="SignalP"/>
    </source>
</evidence>
<gene>
    <name evidence="3" type="ORF">ACFSCX_07175</name>
</gene>
<comment type="caution">
    <text evidence="3">The sequence shown here is derived from an EMBL/GenBank/DDBJ whole genome shotgun (WGS) entry which is preliminary data.</text>
</comment>
<dbReference type="Proteomes" id="UP001597214">
    <property type="component" value="Unassembled WGS sequence"/>
</dbReference>
<dbReference type="CDD" id="cd07562">
    <property type="entry name" value="Peptidase_S41_TRI"/>
    <property type="match status" value="1"/>
</dbReference>
<dbReference type="PANTHER" id="PTHR32060:SF30">
    <property type="entry name" value="CARBOXY-TERMINAL PROCESSING PROTEASE CTPA"/>
    <property type="match status" value="1"/>
</dbReference>
<dbReference type="InterPro" id="IPR036034">
    <property type="entry name" value="PDZ_sf"/>
</dbReference>
<keyword evidence="1" id="KW-0732">Signal</keyword>
<dbReference type="EMBL" id="JBHUEM010000007">
    <property type="protein sequence ID" value="MFD1736343.1"/>
    <property type="molecule type" value="Genomic_DNA"/>
</dbReference>
<keyword evidence="4" id="KW-1185">Reference proteome</keyword>
<dbReference type="Gene3D" id="3.90.226.10">
    <property type="entry name" value="2-enoyl-CoA Hydratase, Chain A, domain 1"/>
    <property type="match status" value="1"/>
</dbReference>
<dbReference type="Pfam" id="PF03572">
    <property type="entry name" value="Peptidase_S41"/>
    <property type="match status" value="1"/>
</dbReference>
<dbReference type="InterPro" id="IPR029045">
    <property type="entry name" value="ClpP/crotonase-like_dom_sf"/>
</dbReference>
<reference evidence="4" key="1">
    <citation type="journal article" date="2019" name="Int. J. Syst. Evol. Microbiol.">
        <title>The Global Catalogue of Microorganisms (GCM) 10K type strain sequencing project: providing services to taxonomists for standard genome sequencing and annotation.</title>
        <authorList>
            <consortium name="The Broad Institute Genomics Platform"/>
            <consortium name="The Broad Institute Genome Sequencing Center for Infectious Disease"/>
            <person name="Wu L."/>
            <person name="Ma J."/>
        </authorList>
    </citation>
    <scope>NUCLEOTIDE SEQUENCE [LARGE SCALE GENOMIC DNA]</scope>
    <source>
        <strain evidence="4">CCUG 49339</strain>
    </source>
</reference>
<dbReference type="SUPFAM" id="SSF52096">
    <property type="entry name" value="ClpP/crotonase"/>
    <property type="match status" value="1"/>
</dbReference>
<dbReference type="SUPFAM" id="SSF50156">
    <property type="entry name" value="PDZ domain-like"/>
    <property type="match status" value="1"/>
</dbReference>